<dbReference type="Gene3D" id="3.10.580.10">
    <property type="entry name" value="CBS-domain"/>
    <property type="match status" value="1"/>
</dbReference>
<gene>
    <name evidence="3" type="ORF">SAMN04488558_10949</name>
</gene>
<reference evidence="3 4" key="1">
    <citation type="submission" date="2016-10" db="EMBL/GenBank/DDBJ databases">
        <authorList>
            <person name="de Groot N.N."/>
        </authorList>
    </citation>
    <scope>NUCLEOTIDE SEQUENCE [LARGE SCALE GENOMIC DNA]</scope>
    <source>
        <strain evidence="3 4">DSM 15695</strain>
    </source>
</reference>
<evidence type="ECO:0000256" key="1">
    <source>
        <dbReference type="PROSITE-ProRule" id="PRU00703"/>
    </source>
</evidence>
<dbReference type="PIRSF" id="PIRSF035040">
    <property type="entry name" value="UCP035040_CBS_Lmo0553"/>
    <property type="match status" value="1"/>
</dbReference>
<keyword evidence="1" id="KW-0129">CBS domain</keyword>
<evidence type="ECO:0000313" key="4">
    <source>
        <dbReference type="Proteomes" id="UP000198833"/>
    </source>
</evidence>
<dbReference type="PROSITE" id="PS51371">
    <property type="entry name" value="CBS"/>
    <property type="match status" value="1"/>
</dbReference>
<dbReference type="EMBL" id="FOEN01000009">
    <property type="protein sequence ID" value="SEQ37384.1"/>
    <property type="molecule type" value="Genomic_DNA"/>
</dbReference>
<keyword evidence="4" id="KW-1185">Reference proteome</keyword>
<evidence type="ECO:0000259" key="2">
    <source>
        <dbReference type="PROSITE" id="PS51371"/>
    </source>
</evidence>
<dbReference type="InterPro" id="IPR000644">
    <property type="entry name" value="CBS_dom"/>
</dbReference>
<accession>A0A1H9FHI4</accession>
<dbReference type="RefSeq" id="WP_092572401.1">
    <property type="nucleotide sequence ID" value="NZ_CALUDV010000011.1"/>
</dbReference>
<protein>
    <submittedName>
        <fullName evidence="3">CBS domain-containing protein</fullName>
    </submittedName>
</protein>
<name>A0A1H9FHI4_9LACT</name>
<dbReference type="Pfam" id="PF00571">
    <property type="entry name" value="CBS"/>
    <property type="match status" value="1"/>
</dbReference>
<dbReference type="InterPro" id="IPR017036">
    <property type="entry name" value="Lmo0553-like"/>
</dbReference>
<dbReference type="OrthoDB" id="1706107at2"/>
<dbReference type="SUPFAM" id="SSF54631">
    <property type="entry name" value="CBS-domain pair"/>
    <property type="match status" value="1"/>
</dbReference>
<dbReference type="Proteomes" id="UP000198833">
    <property type="component" value="Unassembled WGS sequence"/>
</dbReference>
<dbReference type="InterPro" id="IPR046342">
    <property type="entry name" value="CBS_dom_sf"/>
</dbReference>
<sequence>MLKNLMIPKEKMICISETMNCLDAIEILEDNSLRNAPVVDATGNMYRGNIYRYHIYKYKFHHPEADLSQLAVTFFLKNTTKTIIENDSILHLVFLLKDLPFIAVLSEQNSFMGVIYHETFLDYLQQAWVMGRLSCVLAIKSKGFKGDLRKVSQMINRFCDIGSAMTLEASDYNTSAYILYGLPYSLDQLRLKSLLQYLRAKNYEFEVYPL</sequence>
<organism evidence="3 4">
    <name type="scientific">Ignavigranum ruoffiae</name>
    <dbReference type="NCBI Taxonomy" id="89093"/>
    <lineage>
        <taxon>Bacteria</taxon>
        <taxon>Bacillati</taxon>
        <taxon>Bacillota</taxon>
        <taxon>Bacilli</taxon>
        <taxon>Lactobacillales</taxon>
        <taxon>Aerococcaceae</taxon>
        <taxon>Ignavigranum</taxon>
    </lineage>
</organism>
<dbReference type="STRING" id="89093.SAMN04488558_10949"/>
<evidence type="ECO:0000313" key="3">
    <source>
        <dbReference type="EMBL" id="SEQ37384.1"/>
    </source>
</evidence>
<dbReference type="NCBIfam" id="NF038387">
    <property type="entry name" value="CBS_CbpA"/>
    <property type="match status" value="1"/>
</dbReference>
<dbReference type="AlphaFoldDB" id="A0A1H9FHI4"/>
<proteinExistence type="predicted"/>
<feature type="domain" description="CBS" evidence="2">
    <location>
        <begin position="6"/>
        <end position="67"/>
    </location>
</feature>